<sequence>MTEDEAFIRAIVDNPGDDTPRLVYADWLDDRDDPRGPYLRAEFEWANMKAGGPRSKSFTEKLRIEKQLRRTVTGLDAVWGARLSRPPLGICFFSNSVFEEGTRGPQLSFADIENAETEFGGFPHDYAAFLLNYNGGRLTTSVNVGGFEISGFATINGKFSFREILRCLSDGSEDAERNKIPFAYQFGYTNHHYCHTAMIVRREHGRGRISYPICYYNNPYASKMYDDDLPRCAETTTIG</sequence>
<dbReference type="EMBL" id="JAGKQQ010000001">
    <property type="protein sequence ID" value="MBP3960251.1"/>
    <property type="molecule type" value="Genomic_DNA"/>
</dbReference>
<dbReference type="Gene3D" id="3.40.1580.10">
    <property type="entry name" value="SMI1/KNR4-like"/>
    <property type="match status" value="1"/>
</dbReference>
<dbReference type="NCBIfam" id="TIGR02996">
    <property type="entry name" value="rpt_mate_G_obs"/>
    <property type="match status" value="1"/>
</dbReference>
<feature type="domain" description="Knr4/Smi1-like" evidence="1">
    <location>
        <begin position="108"/>
        <end position="184"/>
    </location>
</feature>
<accession>A0ABS5C2S5</accession>
<dbReference type="SUPFAM" id="SSF160631">
    <property type="entry name" value="SMI1/KNR4-like"/>
    <property type="match status" value="1"/>
</dbReference>
<comment type="caution">
    <text evidence="2">The sequence shown here is derived from an EMBL/GenBank/DDBJ whole genome shotgun (WGS) entry which is preliminary data.</text>
</comment>
<evidence type="ECO:0000313" key="3">
    <source>
        <dbReference type="Proteomes" id="UP000676565"/>
    </source>
</evidence>
<keyword evidence="3" id="KW-1185">Reference proteome</keyword>
<organism evidence="2 3">
    <name type="scientific">Gemmata palustris</name>
    <dbReference type="NCBI Taxonomy" id="2822762"/>
    <lineage>
        <taxon>Bacteria</taxon>
        <taxon>Pseudomonadati</taxon>
        <taxon>Planctomycetota</taxon>
        <taxon>Planctomycetia</taxon>
        <taxon>Gemmatales</taxon>
        <taxon>Gemmataceae</taxon>
        <taxon>Gemmata</taxon>
    </lineage>
</organism>
<dbReference type="InterPro" id="IPR037883">
    <property type="entry name" value="Knr4/Smi1-like_sf"/>
</dbReference>
<gene>
    <name evidence="2" type="ORF">J8F10_33915</name>
</gene>
<evidence type="ECO:0000259" key="1">
    <source>
        <dbReference type="Pfam" id="PF09346"/>
    </source>
</evidence>
<reference evidence="2 3" key="1">
    <citation type="submission" date="2021-04" db="EMBL/GenBank/DDBJ databases">
        <authorList>
            <person name="Ivanova A."/>
        </authorList>
    </citation>
    <scope>NUCLEOTIDE SEQUENCE [LARGE SCALE GENOMIC DNA]</scope>
    <source>
        <strain evidence="2 3">G18</strain>
    </source>
</reference>
<evidence type="ECO:0000313" key="2">
    <source>
        <dbReference type="EMBL" id="MBP3960251.1"/>
    </source>
</evidence>
<name>A0ABS5C2S5_9BACT</name>
<dbReference type="Pfam" id="PF09346">
    <property type="entry name" value="SMI1_KNR4"/>
    <property type="match status" value="1"/>
</dbReference>
<dbReference type="InterPro" id="IPR014338">
    <property type="entry name" value="CHP02996_rpt-companion-dom"/>
</dbReference>
<dbReference type="Proteomes" id="UP000676565">
    <property type="component" value="Unassembled WGS sequence"/>
</dbReference>
<dbReference type="InterPro" id="IPR018958">
    <property type="entry name" value="Knr4/Smi1-like_dom"/>
</dbReference>
<dbReference type="RefSeq" id="WP_210661418.1">
    <property type="nucleotide sequence ID" value="NZ_JAGKQQ010000001.1"/>
</dbReference>
<proteinExistence type="predicted"/>
<protein>
    <submittedName>
        <fullName evidence="2">TIGR02996 domain-containing protein</fullName>
    </submittedName>
</protein>